<keyword evidence="3" id="KW-1185">Reference proteome</keyword>
<keyword evidence="1" id="KW-0175">Coiled coil</keyword>
<dbReference type="Gene3D" id="3.40.50.150">
    <property type="entry name" value="Vaccinia Virus protein VP39"/>
    <property type="match status" value="1"/>
</dbReference>
<dbReference type="PANTHER" id="PTHR14614:SF132">
    <property type="entry name" value="PROTEIN-LYSINE METHYLTRANSFERASE C42C1.13"/>
    <property type="match status" value="1"/>
</dbReference>
<protein>
    <submittedName>
        <fullName evidence="2">Uncharacterized protein</fullName>
    </submittedName>
</protein>
<evidence type="ECO:0000313" key="2">
    <source>
        <dbReference type="EMBL" id="KAJ3578163.1"/>
    </source>
</evidence>
<evidence type="ECO:0000256" key="1">
    <source>
        <dbReference type="SAM" id="Coils"/>
    </source>
</evidence>
<dbReference type="SUPFAM" id="SSF53335">
    <property type="entry name" value="S-adenosyl-L-methionine-dependent methyltransferases"/>
    <property type="match status" value="1"/>
</dbReference>
<proteinExistence type="predicted"/>
<dbReference type="InterPro" id="IPR029063">
    <property type="entry name" value="SAM-dependent_MTases_sf"/>
</dbReference>
<dbReference type="InterPro" id="IPR019410">
    <property type="entry name" value="Methyltransf_16"/>
</dbReference>
<dbReference type="GO" id="GO:0005829">
    <property type="term" value="C:cytosol"/>
    <property type="evidence" value="ECO:0007669"/>
    <property type="project" value="TreeGrafter"/>
</dbReference>
<dbReference type="GO" id="GO:0008757">
    <property type="term" value="F:S-adenosylmethionine-dependent methyltransferase activity"/>
    <property type="evidence" value="ECO:0007669"/>
    <property type="project" value="UniProtKB-ARBA"/>
</dbReference>
<dbReference type="PANTHER" id="PTHR14614">
    <property type="entry name" value="HEPATOCELLULAR CARCINOMA-ASSOCIATED ANTIGEN"/>
    <property type="match status" value="1"/>
</dbReference>
<reference evidence="2" key="1">
    <citation type="submission" date="2022-07" db="EMBL/GenBank/DDBJ databases">
        <title>Genome Sequence of Xylaria arbuscula.</title>
        <authorList>
            <person name="Buettner E."/>
        </authorList>
    </citation>
    <scope>NUCLEOTIDE SEQUENCE</scope>
    <source>
        <strain evidence="2">VT107</strain>
    </source>
</reference>
<gene>
    <name evidence="2" type="ORF">NPX13_g2403</name>
</gene>
<name>A0A9W8NJA0_9PEZI</name>
<feature type="coiled-coil region" evidence="1">
    <location>
        <begin position="255"/>
        <end position="282"/>
    </location>
</feature>
<dbReference type="AlphaFoldDB" id="A0A9W8NJA0"/>
<accession>A0A9W8NJA0</accession>
<dbReference type="Pfam" id="PF10294">
    <property type="entry name" value="Methyltransf_16"/>
    <property type="match status" value="1"/>
</dbReference>
<dbReference type="VEuPathDB" id="FungiDB:F4678DRAFT_409038"/>
<dbReference type="EMBL" id="JANPWZ010000250">
    <property type="protein sequence ID" value="KAJ3578163.1"/>
    <property type="molecule type" value="Genomic_DNA"/>
</dbReference>
<evidence type="ECO:0000313" key="3">
    <source>
        <dbReference type="Proteomes" id="UP001148614"/>
    </source>
</evidence>
<dbReference type="Proteomes" id="UP001148614">
    <property type="component" value="Unassembled WGS sequence"/>
</dbReference>
<organism evidence="2 3">
    <name type="scientific">Xylaria arbuscula</name>
    <dbReference type="NCBI Taxonomy" id="114810"/>
    <lineage>
        <taxon>Eukaryota</taxon>
        <taxon>Fungi</taxon>
        <taxon>Dikarya</taxon>
        <taxon>Ascomycota</taxon>
        <taxon>Pezizomycotina</taxon>
        <taxon>Sordariomycetes</taxon>
        <taxon>Xylariomycetidae</taxon>
        <taxon>Xylariales</taxon>
        <taxon>Xylariaceae</taxon>
        <taxon>Xylaria</taxon>
    </lineage>
</organism>
<sequence length="419" mass="45254">MHYIRLLRPAKIQSSEGGLVVSLLLTITTDLGDSFLCPEDGSIDLIVAVEDPAAGPVGSGTALMRGKQSCRYKWKTGMRVLDAKVTLAPSVRKEELVNCKFSIYPAQQRPRKTSTPPGALHVGDVLPWRVDSNPSLKVGVIMPATFEFVDGVCAPVSVRTLTLETPSGTGEGIKNLNLQFEEDIGESIARHIWDAGVVTSAWLADACLSSESINEVLPMKRDSFNVLELGSGVGILGITIASILPKAAIAQGQTLEKAKVLLTDLEEAEERARSNIANAQATLAANFAESTNVTIEYENLDWDEGLEGRFGSLVSSTPWDLVVLSDCTYNVDSLPSLVGTLSVLHALKGSHRSQEDNGPIKSSVLLATKPRHSSEEALFGLLDDHGWTYRVVKEIPLPKLGEEDEVVQIYLLQKGDLVI</sequence>
<comment type="caution">
    <text evidence="2">The sequence shown here is derived from an EMBL/GenBank/DDBJ whole genome shotgun (WGS) entry which is preliminary data.</text>
</comment>